<feature type="non-terminal residue" evidence="1">
    <location>
        <position position="1"/>
    </location>
</feature>
<evidence type="ECO:0000313" key="1">
    <source>
        <dbReference type="EMBL" id="KAF9964888.1"/>
    </source>
</evidence>
<dbReference type="Proteomes" id="UP000749646">
    <property type="component" value="Unassembled WGS sequence"/>
</dbReference>
<comment type="caution">
    <text evidence="1">The sequence shown here is derived from an EMBL/GenBank/DDBJ whole genome shotgun (WGS) entry which is preliminary data.</text>
</comment>
<dbReference type="EMBL" id="JAAAHW010006052">
    <property type="protein sequence ID" value="KAF9964888.1"/>
    <property type="molecule type" value="Genomic_DNA"/>
</dbReference>
<sequence length="64" mass="7481">VVGPINQEFHSLAIFEVELDAIGTLRTRLWNRWMLYSSGQRNTYVVHPTVCTLVKIQTLFFIEK</sequence>
<organism evidence="1 2">
    <name type="scientific">Modicella reniformis</name>
    <dbReference type="NCBI Taxonomy" id="1440133"/>
    <lineage>
        <taxon>Eukaryota</taxon>
        <taxon>Fungi</taxon>
        <taxon>Fungi incertae sedis</taxon>
        <taxon>Mucoromycota</taxon>
        <taxon>Mortierellomycotina</taxon>
        <taxon>Mortierellomycetes</taxon>
        <taxon>Mortierellales</taxon>
        <taxon>Mortierellaceae</taxon>
        <taxon>Modicella</taxon>
    </lineage>
</organism>
<protein>
    <submittedName>
        <fullName evidence="1">Uncharacterized protein</fullName>
    </submittedName>
</protein>
<accession>A0A9P6M426</accession>
<name>A0A9P6M426_9FUNG</name>
<reference evidence="1" key="1">
    <citation type="journal article" date="2020" name="Fungal Divers.">
        <title>Resolving the Mortierellaceae phylogeny through synthesis of multi-gene phylogenetics and phylogenomics.</title>
        <authorList>
            <person name="Vandepol N."/>
            <person name="Liber J."/>
            <person name="Desiro A."/>
            <person name="Na H."/>
            <person name="Kennedy M."/>
            <person name="Barry K."/>
            <person name="Grigoriev I.V."/>
            <person name="Miller A.N."/>
            <person name="O'Donnell K."/>
            <person name="Stajich J.E."/>
            <person name="Bonito G."/>
        </authorList>
    </citation>
    <scope>NUCLEOTIDE SEQUENCE</scope>
    <source>
        <strain evidence="1">MES-2147</strain>
    </source>
</reference>
<proteinExistence type="predicted"/>
<evidence type="ECO:0000313" key="2">
    <source>
        <dbReference type="Proteomes" id="UP000749646"/>
    </source>
</evidence>
<gene>
    <name evidence="1" type="ORF">BGZ65_000959</name>
</gene>
<keyword evidence="2" id="KW-1185">Reference proteome</keyword>
<dbReference type="AlphaFoldDB" id="A0A9P6M426"/>